<evidence type="ECO:0000313" key="2">
    <source>
        <dbReference type="EnsemblMetazoa" id="SMAR013977-PA"/>
    </source>
</evidence>
<keyword evidence="1" id="KW-0472">Membrane</keyword>
<evidence type="ECO:0000256" key="1">
    <source>
        <dbReference type="SAM" id="Phobius"/>
    </source>
</evidence>
<keyword evidence="1" id="KW-0812">Transmembrane</keyword>
<organism evidence="2 3">
    <name type="scientific">Strigamia maritima</name>
    <name type="common">European centipede</name>
    <name type="synonym">Geophilus maritimus</name>
    <dbReference type="NCBI Taxonomy" id="126957"/>
    <lineage>
        <taxon>Eukaryota</taxon>
        <taxon>Metazoa</taxon>
        <taxon>Ecdysozoa</taxon>
        <taxon>Arthropoda</taxon>
        <taxon>Myriapoda</taxon>
        <taxon>Chilopoda</taxon>
        <taxon>Pleurostigmophora</taxon>
        <taxon>Geophilomorpha</taxon>
        <taxon>Linotaeniidae</taxon>
        <taxon>Strigamia</taxon>
    </lineage>
</organism>
<dbReference type="EMBL" id="JH431506">
    <property type="status" value="NOT_ANNOTATED_CDS"/>
    <property type="molecule type" value="Genomic_DNA"/>
</dbReference>
<name>T1JJE7_STRMM</name>
<dbReference type="Proteomes" id="UP000014500">
    <property type="component" value="Unassembled WGS sequence"/>
</dbReference>
<sequence length="242" mass="26033">MSVIQQNSITGIEMEPPITVTTIPIMYQQPQVIMPQIRQSCPLIGFGVILFLLSVATLGLAGWAASITVKSHYAYASLGCSIFFLLTSFLCMYGGNDVANRKGSIITALVFGILGVIVGFVGIVTSVLAVRWIQDCKICDAGLSLAHFSIECSEDCLVAYLPIFTCVAILTLLQALVGLILSCSACCNACSCCTKEGFIVQPAPVTTFIHTTTQAQAPPPYKRLQEVDTSDIYGPNRYNPNF</sequence>
<evidence type="ECO:0000313" key="3">
    <source>
        <dbReference type="Proteomes" id="UP000014500"/>
    </source>
</evidence>
<evidence type="ECO:0008006" key="4">
    <source>
        <dbReference type="Google" id="ProtNLM"/>
    </source>
</evidence>
<feature type="transmembrane region" description="Helical" evidence="1">
    <location>
        <begin position="157"/>
        <end position="181"/>
    </location>
</feature>
<dbReference type="HOGENOM" id="CLU_1148477_0_0_1"/>
<feature type="transmembrane region" description="Helical" evidence="1">
    <location>
        <begin position="73"/>
        <end position="93"/>
    </location>
</feature>
<reference evidence="3" key="1">
    <citation type="submission" date="2011-05" db="EMBL/GenBank/DDBJ databases">
        <authorList>
            <person name="Richards S.R."/>
            <person name="Qu J."/>
            <person name="Jiang H."/>
            <person name="Jhangiani S.N."/>
            <person name="Agravi P."/>
            <person name="Goodspeed R."/>
            <person name="Gross S."/>
            <person name="Mandapat C."/>
            <person name="Jackson L."/>
            <person name="Mathew T."/>
            <person name="Pu L."/>
            <person name="Thornton R."/>
            <person name="Saada N."/>
            <person name="Wilczek-Boney K.B."/>
            <person name="Lee S."/>
            <person name="Kovar C."/>
            <person name="Wu Y."/>
            <person name="Scherer S.E."/>
            <person name="Worley K.C."/>
            <person name="Muzny D.M."/>
            <person name="Gibbs R."/>
        </authorList>
    </citation>
    <scope>NUCLEOTIDE SEQUENCE</scope>
    <source>
        <strain evidence="3">Brora</strain>
    </source>
</reference>
<proteinExistence type="predicted"/>
<feature type="transmembrane region" description="Helical" evidence="1">
    <location>
        <begin position="43"/>
        <end position="67"/>
    </location>
</feature>
<protein>
    <recommendedName>
        <fullName evidence="4">Transmembrane protein</fullName>
    </recommendedName>
</protein>
<keyword evidence="3" id="KW-1185">Reference proteome</keyword>
<accession>T1JJE7</accession>
<feature type="transmembrane region" description="Helical" evidence="1">
    <location>
        <begin position="105"/>
        <end position="133"/>
    </location>
</feature>
<keyword evidence="1" id="KW-1133">Transmembrane helix</keyword>
<dbReference type="EnsemblMetazoa" id="SMAR013977-RA">
    <property type="protein sequence ID" value="SMAR013977-PA"/>
    <property type="gene ID" value="SMAR013977"/>
</dbReference>
<dbReference type="AlphaFoldDB" id="T1JJE7"/>
<reference evidence="2" key="2">
    <citation type="submission" date="2015-02" db="UniProtKB">
        <authorList>
            <consortium name="EnsemblMetazoa"/>
        </authorList>
    </citation>
    <scope>IDENTIFICATION</scope>
</reference>